<feature type="domain" description="KOW" evidence="12">
    <location>
        <begin position="2"/>
        <end position="29"/>
    </location>
</feature>
<name>A0A942USW3_9FIRM</name>
<dbReference type="AlphaFoldDB" id="A0A942USW3"/>
<accession>A0A942USW3</accession>
<dbReference type="GO" id="GO:1990904">
    <property type="term" value="C:ribonucleoprotein complex"/>
    <property type="evidence" value="ECO:0007669"/>
    <property type="project" value="UniProtKB-KW"/>
</dbReference>
<comment type="function">
    <text evidence="1 10">One of two assembly initiator proteins, it binds directly to the 5'-end of the 23S rRNA, where it nucleates assembly of the 50S subunit.</text>
</comment>
<evidence type="ECO:0000256" key="8">
    <source>
        <dbReference type="ARBA" id="ARBA00035206"/>
    </source>
</evidence>
<keyword evidence="4 10" id="KW-0699">rRNA-binding</keyword>
<protein>
    <recommendedName>
        <fullName evidence="8 10">Large ribosomal subunit protein uL24</fullName>
    </recommendedName>
</protein>
<dbReference type="InterPro" id="IPR057264">
    <property type="entry name" value="Ribosomal_uL24_C"/>
</dbReference>
<dbReference type="InterPro" id="IPR008991">
    <property type="entry name" value="Translation_prot_SH3-like_sf"/>
</dbReference>
<evidence type="ECO:0000256" key="6">
    <source>
        <dbReference type="ARBA" id="ARBA00022980"/>
    </source>
</evidence>
<evidence type="ECO:0000256" key="3">
    <source>
        <dbReference type="ARBA" id="ARBA00011838"/>
    </source>
</evidence>
<evidence type="ECO:0000256" key="4">
    <source>
        <dbReference type="ARBA" id="ARBA00022730"/>
    </source>
</evidence>
<keyword evidence="7 10" id="KW-0687">Ribonucleoprotein</keyword>
<comment type="caution">
    <text evidence="13">The sequence shown here is derived from an EMBL/GenBank/DDBJ whole genome shotgun (WGS) entry which is preliminary data.</text>
</comment>
<dbReference type="InterPro" id="IPR005824">
    <property type="entry name" value="KOW"/>
</dbReference>
<organism evidence="13 14">
    <name type="scientific">Anaeromonas frigoriresistens</name>
    <dbReference type="NCBI Taxonomy" id="2683708"/>
    <lineage>
        <taxon>Bacteria</taxon>
        <taxon>Bacillati</taxon>
        <taxon>Bacillota</taxon>
        <taxon>Tissierellia</taxon>
        <taxon>Tissierellales</taxon>
        <taxon>Thermohalobacteraceae</taxon>
        <taxon>Anaeromonas</taxon>
    </lineage>
</organism>
<dbReference type="Pfam" id="PF00467">
    <property type="entry name" value="KOW"/>
    <property type="match status" value="1"/>
</dbReference>
<evidence type="ECO:0000256" key="9">
    <source>
        <dbReference type="ARBA" id="ARBA00058688"/>
    </source>
</evidence>
<dbReference type="FunFam" id="2.30.30.30:FF:000004">
    <property type="entry name" value="50S ribosomal protein L24"/>
    <property type="match status" value="1"/>
</dbReference>
<evidence type="ECO:0000256" key="11">
    <source>
        <dbReference type="RuleBase" id="RU003477"/>
    </source>
</evidence>
<dbReference type="GO" id="GO:0019843">
    <property type="term" value="F:rRNA binding"/>
    <property type="evidence" value="ECO:0007669"/>
    <property type="project" value="UniProtKB-UniRule"/>
</dbReference>
<evidence type="ECO:0000256" key="10">
    <source>
        <dbReference type="HAMAP-Rule" id="MF_01326"/>
    </source>
</evidence>
<dbReference type="NCBIfam" id="TIGR01079">
    <property type="entry name" value="rplX_bact"/>
    <property type="match status" value="1"/>
</dbReference>
<dbReference type="Gene3D" id="2.30.30.30">
    <property type="match status" value="1"/>
</dbReference>
<dbReference type="Proteomes" id="UP000724672">
    <property type="component" value="Unassembled WGS sequence"/>
</dbReference>
<evidence type="ECO:0000313" key="14">
    <source>
        <dbReference type="Proteomes" id="UP000724672"/>
    </source>
</evidence>
<dbReference type="InterPro" id="IPR014722">
    <property type="entry name" value="Rib_uL2_dom2"/>
</dbReference>
<evidence type="ECO:0000259" key="12">
    <source>
        <dbReference type="SMART" id="SM00739"/>
    </source>
</evidence>
<keyword evidence="14" id="KW-1185">Reference proteome</keyword>
<keyword evidence="5 10" id="KW-0694">RNA-binding</keyword>
<keyword evidence="6 10" id="KW-0689">Ribosomal protein</keyword>
<dbReference type="SUPFAM" id="SSF50104">
    <property type="entry name" value="Translation proteins SH3-like domain"/>
    <property type="match status" value="1"/>
</dbReference>
<gene>
    <name evidence="10 13" type="primary">rplX</name>
    <name evidence="13" type="ORF">GOQ27_02665</name>
</gene>
<evidence type="ECO:0000256" key="5">
    <source>
        <dbReference type="ARBA" id="ARBA00022884"/>
    </source>
</evidence>
<comment type="function">
    <text evidence="9 10">One of the proteins that surrounds the polypeptide exit tunnel on the outside of the subunit.</text>
</comment>
<dbReference type="PANTHER" id="PTHR12903">
    <property type="entry name" value="MITOCHONDRIAL RIBOSOMAL PROTEIN L24"/>
    <property type="match status" value="1"/>
</dbReference>
<dbReference type="Pfam" id="PF17136">
    <property type="entry name" value="ribosomal_L24"/>
    <property type="match status" value="1"/>
</dbReference>
<dbReference type="EMBL" id="WSFT01000015">
    <property type="protein sequence ID" value="MBS4537345.1"/>
    <property type="molecule type" value="Genomic_DNA"/>
</dbReference>
<dbReference type="CDD" id="cd06089">
    <property type="entry name" value="KOW_RPL26"/>
    <property type="match status" value="1"/>
</dbReference>
<dbReference type="InterPro" id="IPR005825">
    <property type="entry name" value="Ribosomal_uL24_CS"/>
</dbReference>
<dbReference type="RefSeq" id="WP_203365271.1">
    <property type="nucleotide sequence ID" value="NZ_WSFT01000015.1"/>
</dbReference>
<dbReference type="InterPro" id="IPR041988">
    <property type="entry name" value="Ribosomal_uL24_KOW"/>
</dbReference>
<evidence type="ECO:0000256" key="1">
    <source>
        <dbReference type="ARBA" id="ARBA00004072"/>
    </source>
</evidence>
<comment type="subunit">
    <text evidence="3 10">Part of the 50S ribosomal subunit.</text>
</comment>
<reference evidence="13" key="1">
    <citation type="submission" date="2019-12" db="EMBL/GenBank/DDBJ databases">
        <title>Clostridiaceae gen. nov. sp. nov., isolated from sediment in Xinjiang, China.</title>
        <authorList>
            <person name="Zhang R."/>
        </authorList>
    </citation>
    <scope>NUCLEOTIDE SEQUENCE</scope>
    <source>
        <strain evidence="13">D2Q-11</strain>
    </source>
</reference>
<dbReference type="GO" id="GO:0005840">
    <property type="term" value="C:ribosome"/>
    <property type="evidence" value="ECO:0007669"/>
    <property type="project" value="UniProtKB-KW"/>
</dbReference>
<dbReference type="HAMAP" id="MF_01326_B">
    <property type="entry name" value="Ribosomal_uL24_B"/>
    <property type="match status" value="1"/>
</dbReference>
<dbReference type="PROSITE" id="PS01108">
    <property type="entry name" value="RIBOSOMAL_L24"/>
    <property type="match status" value="1"/>
</dbReference>
<evidence type="ECO:0000256" key="7">
    <source>
        <dbReference type="ARBA" id="ARBA00023274"/>
    </source>
</evidence>
<dbReference type="GO" id="GO:0006412">
    <property type="term" value="P:translation"/>
    <property type="evidence" value="ECO:0007669"/>
    <property type="project" value="UniProtKB-UniRule"/>
</dbReference>
<evidence type="ECO:0000256" key="2">
    <source>
        <dbReference type="ARBA" id="ARBA00010618"/>
    </source>
</evidence>
<sequence>MHVKKGDTVVVIAGKDKGKKGKVLEVMPKKDRVLVEGVNMITKHQKPSPQMQQGGIIHQEGPIHASNVMVWSKADKKAVRVGYKILDNGEKIRVSKKSGEAID</sequence>
<dbReference type="GO" id="GO:0003735">
    <property type="term" value="F:structural constituent of ribosome"/>
    <property type="evidence" value="ECO:0007669"/>
    <property type="project" value="InterPro"/>
</dbReference>
<proteinExistence type="inferred from homology"/>
<comment type="similarity">
    <text evidence="2 10 11">Belongs to the universal ribosomal protein uL24 family.</text>
</comment>
<dbReference type="SMART" id="SM00739">
    <property type="entry name" value="KOW"/>
    <property type="match status" value="1"/>
</dbReference>
<evidence type="ECO:0000313" key="13">
    <source>
        <dbReference type="EMBL" id="MBS4537345.1"/>
    </source>
</evidence>
<dbReference type="InterPro" id="IPR003256">
    <property type="entry name" value="Ribosomal_uL24"/>
</dbReference>